<dbReference type="GO" id="GO:0003997">
    <property type="term" value="F:acyl-CoA oxidase activity"/>
    <property type="evidence" value="ECO:0007669"/>
    <property type="project" value="InterPro"/>
</dbReference>
<keyword evidence="6" id="KW-0276">Fatty acid metabolism</keyword>
<dbReference type="Proteomes" id="UP001295684">
    <property type="component" value="Unassembled WGS sequence"/>
</dbReference>
<feature type="domain" description="Acyl-CoA oxidase C-terminal" evidence="13">
    <location>
        <begin position="456"/>
        <end position="633"/>
    </location>
</feature>
<dbReference type="InterPro" id="IPR037069">
    <property type="entry name" value="AcylCoA_DH/ox_N_sf"/>
</dbReference>
<dbReference type="Pfam" id="PF22924">
    <property type="entry name" value="ACOX_C_alpha1"/>
    <property type="match status" value="1"/>
</dbReference>
<dbReference type="InterPro" id="IPR055060">
    <property type="entry name" value="ACOX_C_alpha1"/>
</dbReference>
<dbReference type="InterPro" id="IPR036250">
    <property type="entry name" value="AcylCo_DH-like_C"/>
</dbReference>
<dbReference type="FunFam" id="2.40.110.10:FF:000003">
    <property type="entry name" value="Acyl-coenzyme A oxidase"/>
    <property type="match status" value="1"/>
</dbReference>
<comment type="caution">
    <text evidence="16">The sequence shown here is derived from an EMBL/GenBank/DDBJ whole genome shotgun (WGS) entry which is preliminary data.</text>
</comment>
<dbReference type="SUPFAM" id="SSF47203">
    <property type="entry name" value="Acyl-CoA dehydrogenase C-terminal domain-like"/>
    <property type="match status" value="2"/>
</dbReference>
<keyword evidence="7" id="KW-0560">Oxidoreductase</keyword>
<evidence type="ECO:0000256" key="11">
    <source>
        <dbReference type="PIRSR" id="PIRSR000168-1"/>
    </source>
</evidence>
<gene>
    <name evidence="16" type="ORF">ECRASSUSDP1_LOCUS2502</name>
</gene>
<keyword evidence="4 10" id="KW-0285">Flavoprotein</keyword>
<evidence type="ECO:0000259" key="13">
    <source>
        <dbReference type="Pfam" id="PF01756"/>
    </source>
</evidence>
<feature type="binding site" evidence="12">
    <location>
        <position position="176"/>
    </location>
    <ligand>
        <name>FAD</name>
        <dbReference type="ChEBI" id="CHEBI:57692"/>
    </ligand>
</feature>
<keyword evidence="17" id="KW-1185">Reference proteome</keyword>
<feature type="domain" description="Acyl-CoA oxidase C-alpha1" evidence="15">
    <location>
        <begin position="273"/>
        <end position="434"/>
    </location>
</feature>
<dbReference type="InterPro" id="IPR002655">
    <property type="entry name" value="Acyl-CoA_oxidase_C"/>
</dbReference>
<evidence type="ECO:0000259" key="15">
    <source>
        <dbReference type="Pfam" id="PF22924"/>
    </source>
</evidence>
<proteinExistence type="inferred from homology"/>
<feature type="active site" description="Proton acceptor" evidence="11">
    <location>
        <position position="420"/>
    </location>
</feature>
<dbReference type="Gene3D" id="1.20.140.10">
    <property type="entry name" value="Butyryl-CoA Dehydrogenase, subunit A, domain 3"/>
    <property type="match status" value="2"/>
</dbReference>
<comment type="similarity">
    <text evidence="3 10">Belongs to the acyl-CoA oxidase family.</text>
</comment>
<name>A0AAD1U670_EUPCR</name>
<keyword evidence="9" id="KW-0576">Peroxisome</keyword>
<dbReference type="GO" id="GO:0005504">
    <property type="term" value="F:fatty acid binding"/>
    <property type="evidence" value="ECO:0007669"/>
    <property type="project" value="TreeGrafter"/>
</dbReference>
<dbReference type="InterPro" id="IPR029320">
    <property type="entry name" value="Acyl-CoA_ox_N"/>
</dbReference>
<dbReference type="Gene3D" id="2.40.110.10">
    <property type="entry name" value="Butyryl-CoA Dehydrogenase, subunit A, domain 2"/>
    <property type="match status" value="1"/>
</dbReference>
<evidence type="ECO:0000259" key="14">
    <source>
        <dbReference type="Pfam" id="PF14749"/>
    </source>
</evidence>
<dbReference type="InterPro" id="IPR012258">
    <property type="entry name" value="Acyl-CoA_oxidase"/>
</dbReference>
<evidence type="ECO:0000256" key="4">
    <source>
        <dbReference type="ARBA" id="ARBA00022630"/>
    </source>
</evidence>
<evidence type="ECO:0000256" key="10">
    <source>
        <dbReference type="PIRNR" id="PIRNR000168"/>
    </source>
</evidence>
<protein>
    <recommendedName>
        <fullName evidence="10">Acyl-coenzyme A oxidase</fullName>
    </recommendedName>
</protein>
<feature type="binding site" evidence="12">
    <location>
        <position position="137"/>
    </location>
    <ligand>
        <name>FAD</name>
        <dbReference type="ChEBI" id="CHEBI:57692"/>
    </ligand>
</feature>
<evidence type="ECO:0000256" key="2">
    <source>
        <dbReference type="ARBA" id="ARBA00004275"/>
    </source>
</evidence>
<dbReference type="PIRSF" id="PIRSF000168">
    <property type="entry name" value="Acyl-CoA_oxidase"/>
    <property type="match status" value="1"/>
</dbReference>
<dbReference type="Pfam" id="PF01756">
    <property type="entry name" value="ACOX"/>
    <property type="match status" value="1"/>
</dbReference>
<dbReference type="Pfam" id="PF14749">
    <property type="entry name" value="Acyl-CoA_ox_N"/>
    <property type="match status" value="1"/>
</dbReference>
<dbReference type="InterPro" id="IPR046373">
    <property type="entry name" value="Acyl-CoA_Oxase/DH_mid-dom_sf"/>
</dbReference>
<evidence type="ECO:0000256" key="12">
    <source>
        <dbReference type="PIRSR" id="PIRSR000168-2"/>
    </source>
</evidence>
<evidence type="ECO:0000256" key="6">
    <source>
        <dbReference type="ARBA" id="ARBA00022832"/>
    </source>
</evidence>
<dbReference type="GO" id="GO:0055088">
    <property type="term" value="P:lipid homeostasis"/>
    <property type="evidence" value="ECO:0007669"/>
    <property type="project" value="TreeGrafter"/>
</dbReference>
<reference evidence="16" key="1">
    <citation type="submission" date="2023-07" db="EMBL/GenBank/DDBJ databases">
        <authorList>
            <consortium name="AG Swart"/>
            <person name="Singh M."/>
            <person name="Singh A."/>
            <person name="Seah K."/>
            <person name="Emmerich C."/>
        </authorList>
    </citation>
    <scope>NUCLEOTIDE SEQUENCE</scope>
    <source>
        <strain evidence="16">DP1</strain>
    </source>
</reference>
<dbReference type="PANTHER" id="PTHR10909:SF250">
    <property type="entry name" value="PEROXISOMAL ACYL-COENZYME A OXIDASE 1"/>
    <property type="match status" value="1"/>
</dbReference>
<evidence type="ECO:0000313" key="16">
    <source>
        <dbReference type="EMBL" id="CAI2361192.1"/>
    </source>
</evidence>
<dbReference type="GO" id="GO:0033540">
    <property type="term" value="P:fatty acid beta-oxidation using acyl-CoA oxidase"/>
    <property type="evidence" value="ECO:0007669"/>
    <property type="project" value="TreeGrafter"/>
</dbReference>
<evidence type="ECO:0000313" key="17">
    <source>
        <dbReference type="Proteomes" id="UP001295684"/>
    </source>
</evidence>
<comment type="cofactor">
    <cofactor evidence="1">
        <name>FAD</name>
        <dbReference type="ChEBI" id="CHEBI:57692"/>
    </cofactor>
</comment>
<evidence type="ECO:0000256" key="5">
    <source>
        <dbReference type="ARBA" id="ARBA00022827"/>
    </source>
</evidence>
<dbReference type="Gene3D" id="1.10.540.10">
    <property type="entry name" value="Acyl-CoA dehydrogenase/oxidase, N-terminal domain"/>
    <property type="match status" value="1"/>
</dbReference>
<dbReference type="SUPFAM" id="SSF56645">
    <property type="entry name" value="Acyl-CoA dehydrogenase NM domain-like"/>
    <property type="match status" value="1"/>
</dbReference>
<dbReference type="AlphaFoldDB" id="A0AAD1U670"/>
<evidence type="ECO:0000256" key="1">
    <source>
        <dbReference type="ARBA" id="ARBA00001974"/>
    </source>
</evidence>
<dbReference type="EMBL" id="CAMPGE010002390">
    <property type="protein sequence ID" value="CAI2361192.1"/>
    <property type="molecule type" value="Genomic_DNA"/>
</dbReference>
<keyword evidence="5 10" id="KW-0274">FAD</keyword>
<dbReference type="PANTHER" id="PTHR10909">
    <property type="entry name" value="ELECTRON TRANSPORT OXIDOREDUCTASE"/>
    <property type="match status" value="1"/>
</dbReference>
<comment type="subcellular location">
    <subcellularLocation>
        <location evidence="2">Peroxisome</location>
    </subcellularLocation>
</comment>
<feature type="domain" description="Acyl-coenzyme A oxidase N-terminal" evidence="14">
    <location>
        <begin position="14"/>
        <end position="131"/>
    </location>
</feature>
<organism evidence="16 17">
    <name type="scientific">Euplotes crassus</name>
    <dbReference type="NCBI Taxonomy" id="5936"/>
    <lineage>
        <taxon>Eukaryota</taxon>
        <taxon>Sar</taxon>
        <taxon>Alveolata</taxon>
        <taxon>Ciliophora</taxon>
        <taxon>Intramacronucleata</taxon>
        <taxon>Spirotrichea</taxon>
        <taxon>Hypotrichia</taxon>
        <taxon>Euplotida</taxon>
        <taxon>Euplotidae</taxon>
        <taxon>Moneuplotes</taxon>
    </lineage>
</organism>
<evidence type="ECO:0000256" key="7">
    <source>
        <dbReference type="ARBA" id="ARBA00023002"/>
    </source>
</evidence>
<sequence>MYSEEVKKANFELDELRYLVHGGKQEYDEMNKIYGLIKNNPNIRHKSTERDLDRHDKMAEIYRRVPEIRKMVEENNIKRPDFLNYSAYGVSYNSAYAFNVHHGMFTAIINILGSKEQVEKYYEKACSEEIIGCYAQTEVGHGSDVQGLMTTATFDRENQEFILHSPNVKSYKFWPGELGLSCTHAVVFARLIIDGDDYGVNVFFAPIRDEVTHKPLEGIEVGEIGPKAGYTTKDNGYLAFNQFRIPRKAILSRYVNVTKDGMITLEGDPKIAYATMLLIRVTLLRFSWQALFYGIYYTLNYVTFRSQFKSIPGSAEERKLIDYQATQKKLIPIISFTFGNLFGYIRCFKMYNQMQEEIKDGNFKLMKKLHTLCCSFKAYYMDECYESLKILRELCGAHGYWNKSGFDFLLDVKSAHVTLEGDAVVMFQQTARDLFKKKKKQEESIKLLSNPDIHEIDTLLELLKACAYCQMYKTRKDMDKDTETPESIKWNKVYLVDIIKSAKYHAIYKTAKITSEEIIDANLSENLTNNLQALCKIFICDNILKHGQEAFIQGYLTTETMFSIKDEMDILFGYIRPQLSALIEGTHFEDKDSFSVLLQDGKNAYENFYEEVAKNPLNKSEKLEAYDTYLKPLSQKLISRL</sequence>
<dbReference type="GO" id="GO:0071949">
    <property type="term" value="F:FAD binding"/>
    <property type="evidence" value="ECO:0007669"/>
    <property type="project" value="InterPro"/>
</dbReference>
<evidence type="ECO:0000256" key="8">
    <source>
        <dbReference type="ARBA" id="ARBA00023098"/>
    </source>
</evidence>
<dbReference type="GO" id="GO:0005777">
    <property type="term" value="C:peroxisome"/>
    <property type="evidence" value="ECO:0007669"/>
    <property type="project" value="UniProtKB-SubCell"/>
</dbReference>
<dbReference type="InterPro" id="IPR009100">
    <property type="entry name" value="AcylCoA_DH/oxidase_NM_dom_sf"/>
</dbReference>
<accession>A0AAD1U670</accession>
<evidence type="ECO:0000256" key="9">
    <source>
        <dbReference type="ARBA" id="ARBA00023140"/>
    </source>
</evidence>
<keyword evidence="8" id="KW-0443">Lipid metabolism</keyword>
<evidence type="ECO:0000256" key="3">
    <source>
        <dbReference type="ARBA" id="ARBA00006288"/>
    </source>
</evidence>